<dbReference type="EMBL" id="BMZS01000006">
    <property type="protein sequence ID" value="GHD52539.1"/>
    <property type="molecule type" value="Genomic_DNA"/>
</dbReference>
<proteinExistence type="predicted"/>
<evidence type="ECO:0000256" key="1">
    <source>
        <dbReference type="SAM" id="Phobius"/>
    </source>
</evidence>
<dbReference type="RefSeq" id="WP_189990631.1">
    <property type="nucleotide sequence ID" value="NZ_BMZS01000006.1"/>
</dbReference>
<keyword evidence="1" id="KW-0472">Membrane</keyword>
<reference evidence="2" key="1">
    <citation type="journal article" date="2014" name="Int. J. Syst. Evol. Microbiol.">
        <title>Complete genome sequence of Corynebacterium casei LMG S-19264T (=DSM 44701T), isolated from a smear-ripened cheese.</title>
        <authorList>
            <consortium name="US DOE Joint Genome Institute (JGI-PGF)"/>
            <person name="Walter F."/>
            <person name="Albersmeier A."/>
            <person name="Kalinowski J."/>
            <person name="Ruckert C."/>
        </authorList>
    </citation>
    <scope>NUCLEOTIDE SEQUENCE</scope>
    <source>
        <strain evidence="2">KCTC 42651</strain>
    </source>
</reference>
<dbReference type="InterPro" id="IPR058534">
    <property type="entry name" value="YjdF"/>
</dbReference>
<feature type="transmembrane region" description="Helical" evidence="1">
    <location>
        <begin position="9"/>
        <end position="26"/>
    </location>
</feature>
<feature type="transmembrane region" description="Helical" evidence="1">
    <location>
        <begin position="59"/>
        <end position="77"/>
    </location>
</feature>
<dbReference type="Proteomes" id="UP000630353">
    <property type="component" value="Unassembled WGS sequence"/>
</dbReference>
<dbReference type="Pfam" id="PF09997">
    <property type="entry name" value="DUF2238"/>
    <property type="match status" value="1"/>
</dbReference>
<gene>
    <name evidence="2" type="ORF">GCM10017083_28000</name>
</gene>
<name>A0A918XSI9_9PROT</name>
<sequence>MTDQRLREGLAVGYGGLWLALAVAPLDRGDWALENLLVVAFVAILWRTGAWLSLSRASFLCILAFLCLHAVGAHYTYSLVPYDRWAEALTGSTLNGMLGFERNHYDRLVHLAYGLLLTAPIREILPPTDRIGTAWRLFLPVAVVLSLSAAYEILEWAAAATLGGEIGIAYVGAQGDVWDAEKDMALATAGALLTSALAIVSERLRA</sequence>
<evidence type="ECO:0000313" key="3">
    <source>
        <dbReference type="Proteomes" id="UP000630353"/>
    </source>
</evidence>
<evidence type="ECO:0000313" key="2">
    <source>
        <dbReference type="EMBL" id="GHD52539.1"/>
    </source>
</evidence>
<dbReference type="InterPro" id="IPR014509">
    <property type="entry name" value="YjdF-like"/>
</dbReference>
<protein>
    <submittedName>
        <fullName evidence="2">Membrane protein</fullName>
    </submittedName>
</protein>
<keyword evidence="1" id="KW-1133">Transmembrane helix</keyword>
<accession>A0A918XSI9</accession>
<keyword evidence="3" id="KW-1185">Reference proteome</keyword>
<feature type="transmembrane region" description="Helical" evidence="1">
    <location>
        <begin position="32"/>
        <end position="52"/>
    </location>
</feature>
<dbReference type="PIRSF" id="PIRSF020606">
    <property type="entry name" value="UCP020606"/>
    <property type="match status" value="1"/>
</dbReference>
<reference evidence="2" key="2">
    <citation type="submission" date="2020-09" db="EMBL/GenBank/DDBJ databases">
        <authorList>
            <person name="Sun Q."/>
            <person name="Kim S."/>
        </authorList>
    </citation>
    <scope>NUCLEOTIDE SEQUENCE</scope>
    <source>
        <strain evidence="2">KCTC 42651</strain>
    </source>
</reference>
<dbReference type="AlphaFoldDB" id="A0A918XSI9"/>
<organism evidence="2 3">
    <name type="scientific">Thalassobaculum fulvum</name>
    <dbReference type="NCBI Taxonomy" id="1633335"/>
    <lineage>
        <taxon>Bacteria</taxon>
        <taxon>Pseudomonadati</taxon>
        <taxon>Pseudomonadota</taxon>
        <taxon>Alphaproteobacteria</taxon>
        <taxon>Rhodospirillales</taxon>
        <taxon>Thalassobaculaceae</taxon>
        <taxon>Thalassobaculum</taxon>
    </lineage>
</organism>
<comment type="caution">
    <text evidence="2">The sequence shown here is derived from an EMBL/GenBank/DDBJ whole genome shotgun (WGS) entry which is preliminary data.</text>
</comment>
<keyword evidence="1" id="KW-0812">Transmembrane</keyword>